<evidence type="ECO:0000313" key="4">
    <source>
        <dbReference type="Proteomes" id="UP000655225"/>
    </source>
</evidence>
<dbReference type="PANTHER" id="PTHR47926">
    <property type="entry name" value="PENTATRICOPEPTIDE REPEAT-CONTAINING PROTEIN"/>
    <property type="match status" value="1"/>
</dbReference>
<gene>
    <name evidence="3" type="ORF">HHK36_006644</name>
</gene>
<dbReference type="InterPro" id="IPR011990">
    <property type="entry name" value="TPR-like_helical_dom_sf"/>
</dbReference>
<dbReference type="NCBIfam" id="TIGR00756">
    <property type="entry name" value="PPR"/>
    <property type="match status" value="3"/>
</dbReference>
<dbReference type="InterPro" id="IPR046960">
    <property type="entry name" value="PPR_At4g14850-like_plant"/>
</dbReference>
<feature type="repeat" description="PPR" evidence="2">
    <location>
        <begin position="228"/>
        <end position="262"/>
    </location>
</feature>
<feature type="repeat" description="PPR" evidence="2">
    <location>
        <begin position="197"/>
        <end position="227"/>
    </location>
</feature>
<dbReference type="FunFam" id="1.25.40.10:FF:000344">
    <property type="entry name" value="Pentatricopeptide repeat-containing protein"/>
    <property type="match status" value="1"/>
</dbReference>
<dbReference type="Pfam" id="PF01535">
    <property type="entry name" value="PPR"/>
    <property type="match status" value="1"/>
</dbReference>
<feature type="repeat" description="PPR" evidence="2">
    <location>
        <begin position="330"/>
        <end position="364"/>
    </location>
</feature>
<dbReference type="Gene3D" id="1.25.40.10">
    <property type="entry name" value="Tetratricopeptide repeat domain"/>
    <property type="match status" value="4"/>
</dbReference>
<keyword evidence="1" id="KW-0677">Repeat</keyword>
<dbReference type="GO" id="GO:0003723">
    <property type="term" value="F:RNA binding"/>
    <property type="evidence" value="ECO:0007669"/>
    <property type="project" value="InterPro"/>
</dbReference>
<dbReference type="PANTHER" id="PTHR47926:SF347">
    <property type="entry name" value="PENTATRICOPEPTIDE REPEAT-CONTAINING PROTEIN"/>
    <property type="match status" value="1"/>
</dbReference>
<dbReference type="Pfam" id="PF13041">
    <property type="entry name" value="PPR_2"/>
    <property type="match status" value="3"/>
</dbReference>
<dbReference type="FunFam" id="1.25.40.10:FF:000090">
    <property type="entry name" value="Pentatricopeptide repeat-containing protein, chloroplastic"/>
    <property type="match status" value="1"/>
</dbReference>
<dbReference type="FunFam" id="1.25.40.10:FF:000351">
    <property type="entry name" value="Pentatricopeptide repeat-containing protein"/>
    <property type="match status" value="1"/>
</dbReference>
<protein>
    <recommendedName>
        <fullName evidence="5">Pentatricopeptide repeat-containing protein</fullName>
    </recommendedName>
</protein>
<sequence>MAMFRRRKSSFTNTNLRRSLLSFHTQPKPQPTNSKIKELVLNGHFISALELYSNLFNHHGFKPDNFTFPYILKAASQLKDPTIGLLIHGHAIRTGFDSNLFVSNSLILFYGQFGNLEAIHYLFVKIPQRNIVTWTAVLSAYTQNKLFKQAIELFRTMLFAGTRPNSFTMATLIPIFGYGVGSTQIHGFSIKCGFESDIFVATALIDAYAKCGAFISAGRVFREMPEKNIVSWNTMISGCNQNGYTKDSLQLFMEMQKSNSIQPDSFSVVTVLCCCSSLASMRHGKEIHGYVYKATLEGSVLVGNGLIDMYGKCGALELAELVFSKMQERDVSSWTALINCYGLHGKGAKAISIFEKMKQNGDITPNSVTLIALLSACSHSFLIEDGFRYFKAMSCDYGIEPNMKHYVCMVDMLGRVGLLAEALQFINEMPIPADARVWEALLGAATIRGDTTTAEMAAKCLIELESEDPDLHVQLANTYADAGQWGNVAKIRERMQSRRFHKNPGLSSIQIVQ</sequence>
<keyword evidence="4" id="KW-1185">Reference proteome</keyword>
<accession>A0A834ZHI8</accession>
<dbReference type="Proteomes" id="UP000655225">
    <property type="component" value="Unassembled WGS sequence"/>
</dbReference>
<dbReference type="OMA" id="RCFRAMP"/>
<dbReference type="Pfam" id="PF20431">
    <property type="entry name" value="E_motif"/>
    <property type="match status" value="1"/>
</dbReference>
<dbReference type="GO" id="GO:0009451">
    <property type="term" value="P:RNA modification"/>
    <property type="evidence" value="ECO:0007669"/>
    <property type="project" value="InterPro"/>
</dbReference>
<name>A0A834ZHI8_TETSI</name>
<reference evidence="3 4" key="1">
    <citation type="submission" date="2020-04" db="EMBL/GenBank/DDBJ databases">
        <title>Plant Genome Project.</title>
        <authorList>
            <person name="Zhang R.-G."/>
        </authorList>
    </citation>
    <scope>NUCLEOTIDE SEQUENCE [LARGE SCALE GENOMIC DNA]</scope>
    <source>
        <strain evidence="3">YNK0</strain>
        <tissue evidence="3">Leaf</tissue>
    </source>
</reference>
<proteinExistence type="predicted"/>
<evidence type="ECO:0000256" key="1">
    <source>
        <dbReference type="ARBA" id="ARBA00022737"/>
    </source>
</evidence>
<dbReference type="PROSITE" id="PS51375">
    <property type="entry name" value="PPR"/>
    <property type="match status" value="4"/>
</dbReference>
<dbReference type="AlphaFoldDB" id="A0A834ZHI8"/>
<dbReference type="OrthoDB" id="1879398at2759"/>
<evidence type="ECO:0000313" key="3">
    <source>
        <dbReference type="EMBL" id="KAF8407510.1"/>
    </source>
</evidence>
<organism evidence="3 4">
    <name type="scientific">Tetracentron sinense</name>
    <name type="common">Spur-leaf</name>
    <dbReference type="NCBI Taxonomy" id="13715"/>
    <lineage>
        <taxon>Eukaryota</taxon>
        <taxon>Viridiplantae</taxon>
        <taxon>Streptophyta</taxon>
        <taxon>Embryophyta</taxon>
        <taxon>Tracheophyta</taxon>
        <taxon>Spermatophyta</taxon>
        <taxon>Magnoliopsida</taxon>
        <taxon>Trochodendrales</taxon>
        <taxon>Trochodendraceae</taxon>
        <taxon>Tetracentron</taxon>
    </lineage>
</organism>
<dbReference type="EMBL" id="JABCRI010000004">
    <property type="protein sequence ID" value="KAF8407510.1"/>
    <property type="molecule type" value="Genomic_DNA"/>
</dbReference>
<dbReference type="InterPro" id="IPR046848">
    <property type="entry name" value="E_motif"/>
</dbReference>
<feature type="repeat" description="PPR" evidence="2">
    <location>
        <begin position="130"/>
        <end position="164"/>
    </location>
</feature>
<evidence type="ECO:0008006" key="5">
    <source>
        <dbReference type="Google" id="ProtNLM"/>
    </source>
</evidence>
<evidence type="ECO:0000256" key="2">
    <source>
        <dbReference type="PROSITE-ProRule" id="PRU00708"/>
    </source>
</evidence>
<dbReference type="InterPro" id="IPR002885">
    <property type="entry name" value="PPR_rpt"/>
</dbReference>
<comment type="caution">
    <text evidence="3">The sequence shown here is derived from an EMBL/GenBank/DDBJ whole genome shotgun (WGS) entry which is preliminary data.</text>
</comment>